<dbReference type="KEGG" id="lsx:H8B22_08695"/>
<gene>
    <name evidence="3" type="ORF">H8B22_08695</name>
</gene>
<dbReference type="Proteomes" id="UP000516018">
    <property type="component" value="Chromosome"/>
</dbReference>
<protein>
    <submittedName>
        <fullName evidence="3">GDSL family lipase</fullName>
    </submittedName>
</protein>
<dbReference type="PANTHER" id="PTHR45648">
    <property type="entry name" value="GDSL LIPASE/ACYLHYDROLASE FAMILY PROTEIN (AFU_ORTHOLOGUE AFUA_4G14700)"/>
    <property type="match status" value="1"/>
</dbReference>
<name>A0A7H0FU92_9GAMM</name>
<evidence type="ECO:0000256" key="1">
    <source>
        <dbReference type="ARBA" id="ARBA00022801"/>
    </source>
</evidence>
<organism evidence="3 4">
    <name type="scientific">Agrilutibacter terrestris</name>
    <dbReference type="NCBI Taxonomy" id="2865112"/>
    <lineage>
        <taxon>Bacteria</taxon>
        <taxon>Pseudomonadati</taxon>
        <taxon>Pseudomonadota</taxon>
        <taxon>Gammaproteobacteria</taxon>
        <taxon>Lysobacterales</taxon>
        <taxon>Lysobacteraceae</taxon>
        <taxon>Agrilutibacter</taxon>
    </lineage>
</organism>
<dbReference type="RefSeq" id="WP_187711054.1">
    <property type="nucleotide sequence ID" value="NZ_CP060820.1"/>
</dbReference>
<dbReference type="AlphaFoldDB" id="A0A7H0FU92"/>
<dbReference type="Pfam" id="PF00657">
    <property type="entry name" value="Lipase_GDSL"/>
    <property type="match status" value="1"/>
</dbReference>
<dbReference type="InterPro" id="IPR001087">
    <property type="entry name" value="GDSL"/>
</dbReference>
<dbReference type="GO" id="GO:0016788">
    <property type="term" value="F:hydrolase activity, acting on ester bonds"/>
    <property type="evidence" value="ECO:0007669"/>
    <property type="project" value="InterPro"/>
</dbReference>
<evidence type="ECO:0000313" key="4">
    <source>
        <dbReference type="Proteomes" id="UP000516018"/>
    </source>
</evidence>
<keyword evidence="2" id="KW-0732">Signal</keyword>
<dbReference type="InterPro" id="IPR036514">
    <property type="entry name" value="SGNH_hydro_sf"/>
</dbReference>
<dbReference type="SUPFAM" id="SSF52266">
    <property type="entry name" value="SGNH hydrolase"/>
    <property type="match status" value="1"/>
</dbReference>
<evidence type="ECO:0000313" key="3">
    <source>
        <dbReference type="EMBL" id="QNP39608.1"/>
    </source>
</evidence>
<accession>A0A7H0FU92</accession>
<dbReference type="Gene3D" id="3.40.50.1110">
    <property type="entry name" value="SGNH hydrolase"/>
    <property type="match status" value="1"/>
</dbReference>
<sequence length="276" mass="29683">MRHLRAALAAAGLFLAATTAQAATHYDRLYAFGDSFSDTGAGFAGSNGPTAVAQLAHRLGLSLAHSREPEANCRSINFAVASARTGDNPGRRIGDYWLVVGMQNQVEDFATRVQRGDIAFDPETTLFFIEGGLNDAGTPAAVTTANLTRQIERLRSVGARHVSVALLPTRIPAFREEALRLNPAYRSLVPVLRRTLGIDVRLNRFGAYLDDIQADPSRYGLVDTESQCAGNPLAGEDTTPCAAPDTYFYYLADHPSAAVSRIVGDRLYAEIVGAAR</sequence>
<feature type="chain" id="PRO_5028810955" evidence="2">
    <location>
        <begin position="23"/>
        <end position="276"/>
    </location>
</feature>
<dbReference type="EMBL" id="CP060820">
    <property type="protein sequence ID" value="QNP39608.1"/>
    <property type="molecule type" value="Genomic_DNA"/>
</dbReference>
<dbReference type="PANTHER" id="PTHR45648:SF22">
    <property type="entry name" value="GDSL LIPASE_ACYLHYDROLASE FAMILY PROTEIN (AFU_ORTHOLOGUE AFUA_4G14700)"/>
    <property type="match status" value="1"/>
</dbReference>
<keyword evidence="4" id="KW-1185">Reference proteome</keyword>
<feature type="signal peptide" evidence="2">
    <location>
        <begin position="1"/>
        <end position="22"/>
    </location>
</feature>
<proteinExistence type="predicted"/>
<evidence type="ECO:0000256" key="2">
    <source>
        <dbReference type="SAM" id="SignalP"/>
    </source>
</evidence>
<reference evidence="3 4" key="1">
    <citation type="submission" date="2020-08" db="EMBL/GenBank/DDBJ databases">
        <title>Lysobacter sp. II4 sp. nov., isolated from soil.</title>
        <authorList>
            <person name="Woo C.Y."/>
            <person name="Kim J."/>
        </authorList>
    </citation>
    <scope>NUCLEOTIDE SEQUENCE [LARGE SCALE GENOMIC DNA]</scope>
    <source>
        <strain evidence="3 4">II4</strain>
    </source>
</reference>
<dbReference type="InterPro" id="IPR051058">
    <property type="entry name" value="GDSL_Est/Lipase"/>
</dbReference>
<keyword evidence="1" id="KW-0378">Hydrolase</keyword>